<dbReference type="EMBL" id="CP115859">
    <property type="protein sequence ID" value="WBV61928.1"/>
    <property type="molecule type" value="Genomic_DNA"/>
</dbReference>
<accession>A0ABY7QSW8</accession>
<sequence length="544" mass="61254">MPSLTPKTSALGFFNAYHLLRRTTYNITKARINYFASKTPDQALNELFTFTAPSPPSPLNNNAETIVPTVANPTITDTLSTANSVVYDNYWWMYHAMKDTSAQYKIVYWLHLLFVTDNDASFFTNFDYKELLRFHANGSLKDLAIRVTLNPRMLIYLNNNVNKKNSPNQNYAREFLELFTILKGPQIGTGNYTNYTETDVQQAAKVLTGFTLTSANQLNKTARLNTVDPVTLLPKGFIDVNTHDLTNKTFSSAFGGTVIAGANTVSTIQAEFESFITMVFNQDETAKAYCRRMYRYFVGRNITTDIETNIIVPLATALKANGYNILPVLRTLLSSKHFYDEEDAIAGDQTIGSLVKSPLELYFHMFSLLQLSTPLYSANPSSLHSFLSTISSYSQNSGMPVFRPQSVNGYAAYSSSPNYDKNWITTSSLRIRYSNSIDILINGLTQNGFLYKLNLPVFVKDSGNFQNPADAVQLVSEFCELLFVDFPPPARLDYFKNVFLNGLSVINWQNEWNNYLTTGTATNVKIPIDRLVKALIKSPEFQTM</sequence>
<gene>
    <name evidence="1" type="ORF">PFY12_07375</name>
</gene>
<evidence type="ECO:0000313" key="1">
    <source>
        <dbReference type="EMBL" id="WBV61928.1"/>
    </source>
</evidence>
<proteinExistence type="predicted"/>
<protein>
    <submittedName>
        <fullName evidence="1">DUF1800 family protein</fullName>
    </submittedName>
</protein>
<dbReference type="Pfam" id="PF08811">
    <property type="entry name" value="DUF1800"/>
    <property type="match status" value="1"/>
</dbReference>
<dbReference type="InterPro" id="IPR014917">
    <property type="entry name" value="DUF1800"/>
</dbReference>
<name>A0ABY7QSW8_9FLAO</name>
<dbReference type="RefSeq" id="WP_271150178.1">
    <property type="nucleotide sequence ID" value="NZ_CP115859.1"/>
</dbReference>
<dbReference type="Proteomes" id="UP001210978">
    <property type="component" value="Chromosome"/>
</dbReference>
<keyword evidence="2" id="KW-1185">Reference proteome</keyword>
<organism evidence="1 2">
    <name type="scientific">Chryseobacterium camelliae</name>
    <dbReference type="NCBI Taxonomy" id="1265445"/>
    <lineage>
        <taxon>Bacteria</taxon>
        <taxon>Pseudomonadati</taxon>
        <taxon>Bacteroidota</taxon>
        <taxon>Flavobacteriia</taxon>
        <taxon>Flavobacteriales</taxon>
        <taxon>Weeksellaceae</taxon>
        <taxon>Chryseobacterium group</taxon>
        <taxon>Chryseobacterium</taxon>
    </lineage>
</organism>
<reference evidence="1 2" key="1">
    <citation type="submission" date="2023-01" db="EMBL/GenBank/DDBJ databases">
        <title>Complete genome of Chryseobacterium camelliae VAN22-5A.</title>
        <authorList>
            <person name="Zong G."/>
            <person name="Cao G."/>
        </authorList>
    </citation>
    <scope>NUCLEOTIDE SEQUENCE [LARGE SCALE GENOMIC DNA]</scope>
    <source>
        <strain evidence="1 2">VAN22-5A</strain>
    </source>
</reference>
<evidence type="ECO:0000313" key="2">
    <source>
        <dbReference type="Proteomes" id="UP001210978"/>
    </source>
</evidence>